<comment type="caution">
    <text evidence="3">The sequence shown here is derived from an EMBL/GenBank/DDBJ whole genome shotgun (WGS) entry which is preliminary data.</text>
</comment>
<keyword evidence="4" id="KW-1185">Reference proteome</keyword>
<feature type="region of interest" description="Disordered" evidence="1">
    <location>
        <begin position="155"/>
        <end position="177"/>
    </location>
</feature>
<protein>
    <submittedName>
        <fullName evidence="3">Hemerythrin domain-containing protein</fullName>
    </submittedName>
</protein>
<evidence type="ECO:0000313" key="3">
    <source>
        <dbReference type="EMBL" id="MBC6470827.1"/>
    </source>
</evidence>
<evidence type="ECO:0000256" key="1">
    <source>
        <dbReference type="SAM" id="MobiDB-lite"/>
    </source>
</evidence>
<dbReference type="Pfam" id="PF01814">
    <property type="entry name" value="Hemerythrin"/>
    <property type="match status" value="1"/>
</dbReference>
<feature type="domain" description="Hemerythrin-like" evidence="2">
    <location>
        <begin position="17"/>
        <end position="130"/>
    </location>
</feature>
<feature type="compositionally biased region" description="Low complexity" evidence="1">
    <location>
        <begin position="167"/>
        <end position="177"/>
    </location>
</feature>
<dbReference type="Proteomes" id="UP000805614">
    <property type="component" value="Unassembled WGS sequence"/>
</dbReference>
<reference evidence="3 4" key="1">
    <citation type="submission" date="2020-06" db="EMBL/GenBank/DDBJ databases">
        <title>Actinomadura xiongansis sp. nov., isolated from soil of Baiyangdian.</title>
        <authorList>
            <person name="Zhang X."/>
        </authorList>
    </citation>
    <scope>NUCLEOTIDE SEQUENCE [LARGE SCALE GENOMIC DNA]</scope>
    <source>
        <strain evidence="3 4">HBUM206468</strain>
    </source>
</reference>
<dbReference type="PANTHER" id="PTHR35585">
    <property type="entry name" value="HHE DOMAIN PROTEIN (AFU_ORTHOLOGUE AFUA_4G00730)"/>
    <property type="match status" value="1"/>
</dbReference>
<dbReference type="PANTHER" id="PTHR35585:SF1">
    <property type="entry name" value="HHE DOMAIN PROTEIN (AFU_ORTHOLOGUE AFUA_4G00730)"/>
    <property type="match status" value="1"/>
</dbReference>
<name>A0ABR7M142_9ACTN</name>
<gene>
    <name evidence="3" type="ORF">HKK74_35855</name>
</gene>
<proteinExistence type="predicted"/>
<evidence type="ECO:0000313" key="4">
    <source>
        <dbReference type="Proteomes" id="UP000805614"/>
    </source>
</evidence>
<dbReference type="RefSeq" id="WP_187247863.1">
    <property type="nucleotide sequence ID" value="NZ_BAAAOK010000004.1"/>
</dbReference>
<dbReference type="EMBL" id="JABVEC010000049">
    <property type="protein sequence ID" value="MBC6470827.1"/>
    <property type="molecule type" value="Genomic_DNA"/>
</dbReference>
<organism evidence="3 4">
    <name type="scientific">Actinomadura alba</name>
    <dbReference type="NCBI Taxonomy" id="406431"/>
    <lineage>
        <taxon>Bacteria</taxon>
        <taxon>Bacillati</taxon>
        <taxon>Actinomycetota</taxon>
        <taxon>Actinomycetes</taxon>
        <taxon>Streptosporangiales</taxon>
        <taxon>Thermomonosporaceae</taxon>
        <taxon>Actinomadura</taxon>
    </lineage>
</organism>
<evidence type="ECO:0000259" key="2">
    <source>
        <dbReference type="Pfam" id="PF01814"/>
    </source>
</evidence>
<accession>A0ABR7M142</accession>
<sequence length="205" mass="22438">MQPPTPPTPAAPASEDVIDLLIRQHAEIRDLFIAVALAIGTERRTAFDRLARLLAVHESAEEQIVHPLARRTLAGGEGIVRDRLAEEQTAKAILAELENMDTEDPRFLGILDQLRDEVLAHALAEERHEFVRLREEVGENERRSLAAALRVAEGLTPTRPRPGMESAPANLPAGPAPALADRVRDLIRAAMRRARPGGRPGPPRG</sequence>
<dbReference type="InterPro" id="IPR012312">
    <property type="entry name" value="Hemerythrin-like"/>
</dbReference>